<dbReference type="SUPFAM" id="SSF56601">
    <property type="entry name" value="beta-lactamase/transpeptidase-like"/>
    <property type="match status" value="1"/>
</dbReference>
<evidence type="ECO:0000313" key="19">
    <source>
        <dbReference type="Proteomes" id="UP000470875"/>
    </source>
</evidence>
<evidence type="ECO:0000313" key="18">
    <source>
        <dbReference type="EMBL" id="MSS83286.1"/>
    </source>
</evidence>
<evidence type="ECO:0000256" key="7">
    <source>
        <dbReference type="ARBA" id="ARBA00022801"/>
    </source>
</evidence>
<keyword evidence="11" id="KW-0961">Cell wall biogenesis/degradation</keyword>
<gene>
    <name evidence="18" type="ORF">FYJ24_00595</name>
</gene>
<evidence type="ECO:0000256" key="13">
    <source>
        <dbReference type="ARBA" id="ARBA00049902"/>
    </source>
</evidence>
<evidence type="ECO:0000256" key="11">
    <source>
        <dbReference type="ARBA" id="ARBA00023316"/>
    </source>
</evidence>
<dbReference type="GO" id="GO:0030288">
    <property type="term" value="C:outer membrane-bounded periplasmic space"/>
    <property type="evidence" value="ECO:0007669"/>
    <property type="project" value="TreeGrafter"/>
</dbReference>
<dbReference type="GO" id="GO:0009252">
    <property type="term" value="P:peptidoglycan biosynthetic process"/>
    <property type="evidence" value="ECO:0007669"/>
    <property type="project" value="UniProtKB-KW"/>
</dbReference>
<dbReference type="InterPro" id="IPR023346">
    <property type="entry name" value="Lysozyme-like_dom_sf"/>
</dbReference>
<protein>
    <submittedName>
        <fullName evidence="18">Penicillin-binding protein</fullName>
    </submittedName>
</protein>
<keyword evidence="19" id="KW-1185">Reference proteome</keyword>
<keyword evidence="9" id="KW-0573">Peptidoglycan synthesis</keyword>
<keyword evidence="15" id="KW-0472">Membrane</keyword>
<evidence type="ECO:0000256" key="1">
    <source>
        <dbReference type="ARBA" id="ARBA00007090"/>
    </source>
</evidence>
<keyword evidence="15" id="KW-1133">Transmembrane helix</keyword>
<name>A0A6N7W4Y2_9ACTO</name>
<dbReference type="SUPFAM" id="SSF53955">
    <property type="entry name" value="Lysozyme-like"/>
    <property type="match status" value="1"/>
</dbReference>
<keyword evidence="7" id="KW-0378">Hydrolase</keyword>
<dbReference type="Pfam" id="PF00912">
    <property type="entry name" value="Transgly"/>
    <property type="match status" value="1"/>
</dbReference>
<comment type="catalytic activity">
    <reaction evidence="12">
        <text>Preferential cleavage: (Ac)2-L-Lys-D-Ala-|-D-Ala. Also transpeptidation of peptidyl-alanyl moieties that are N-acyl substituents of D-alanine.</text>
        <dbReference type="EC" id="3.4.16.4"/>
    </reaction>
</comment>
<dbReference type="FunFam" id="1.10.3810.10:FF:000001">
    <property type="entry name" value="Penicillin-binding protein 1A"/>
    <property type="match status" value="1"/>
</dbReference>
<dbReference type="GO" id="GO:0008658">
    <property type="term" value="F:penicillin binding"/>
    <property type="evidence" value="ECO:0007669"/>
    <property type="project" value="InterPro"/>
</dbReference>
<dbReference type="GO" id="GO:0071555">
    <property type="term" value="P:cell wall organization"/>
    <property type="evidence" value="ECO:0007669"/>
    <property type="project" value="UniProtKB-KW"/>
</dbReference>
<sequence>MPMASSAPTPRRNSGHRVTPLKFGGAVMGFITVAILCGILASGFFVPVVGAIGATAKAVPATFDEIPEDIEVSQPAEESRMVDAAGGHMAYFFSQRRQILNSDQISDNIRKAIIAIEDKTFMTHHGIDPRRMLGSLLHNVVSDEDDGLQGGSTITQQYIKNMLVEQGQKEGNDELVEEQRQASVERKIREVKYAIALEKKLTKDEILTGYLNIAPFGPNVYGVGAASRAYFSIPASELSISQAALLAGIVQSPVEYDPLRFPEAAEERRNIVLGEMKKDGDITQEEYDEAVAIPVADMLKPEERVNGCRGAGSMAYFCDYVVEEFLSDEAFGETRAERENLLQTGGLVLRTSINPAMQQAAWNAATGRVPVGQEDGLNSAITAINPKNGYIEAMAQNTTFDSTEVSFNTYTGGSTGFPPGSAFKPFILVQWFKEGHSVYESVGRTNRNFNFGEFSCDGTPYPVGPWYVEDLAGKDGPRTAQNATNLSVNQAFVDMATKVDYCKIFTGAADLGVVTADGQPFSPDTPANLIGGGADNVSPLLMASAYGTIANEGVRCSPIGLVEVADRDGKVIKTYEPNCQQVLDATVAKQVATVLKTTGANYQTNSGYAGFYLDREFAAKTGTTDFNSNTWTVGFTPQLATAAWVGFSQEGTKHGEDIWINGEYFEALYGESFVGPMWAQFMRDALADAEHLSIPSVFVGNVPQSTPRPNTNNNTQTGNQQQPQNNNASTGNDQQ</sequence>
<evidence type="ECO:0000259" key="16">
    <source>
        <dbReference type="Pfam" id="PF00905"/>
    </source>
</evidence>
<dbReference type="Gene3D" id="1.10.3810.10">
    <property type="entry name" value="Biosynthetic peptidoglycan transglycosylase-like"/>
    <property type="match status" value="1"/>
</dbReference>
<dbReference type="InterPro" id="IPR050396">
    <property type="entry name" value="Glycosyltr_51/Transpeptidase"/>
</dbReference>
<comment type="catalytic activity">
    <reaction evidence="13">
        <text>[GlcNAc-(1-&gt;4)-Mur2Ac(oyl-L-Ala-gamma-D-Glu-L-Lys-D-Ala-D-Ala)](n)-di-trans,octa-cis-undecaprenyl diphosphate + beta-D-GlcNAc-(1-&gt;4)-Mur2Ac(oyl-L-Ala-gamma-D-Glu-L-Lys-D-Ala-D-Ala)-di-trans,octa-cis-undecaprenyl diphosphate = [GlcNAc-(1-&gt;4)-Mur2Ac(oyl-L-Ala-gamma-D-Glu-L-Lys-D-Ala-D-Ala)](n+1)-di-trans,octa-cis-undecaprenyl diphosphate + di-trans,octa-cis-undecaprenyl diphosphate + H(+)</text>
        <dbReference type="Rhea" id="RHEA:23708"/>
        <dbReference type="Rhea" id="RHEA-COMP:9602"/>
        <dbReference type="Rhea" id="RHEA-COMP:9603"/>
        <dbReference type="ChEBI" id="CHEBI:15378"/>
        <dbReference type="ChEBI" id="CHEBI:58405"/>
        <dbReference type="ChEBI" id="CHEBI:60033"/>
        <dbReference type="ChEBI" id="CHEBI:78435"/>
        <dbReference type="EC" id="2.4.99.28"/>
    </reaction>
</comment>
<feature type="region of interest" description="Disordered" evidence="14">
    <location>
        <begin position="700"/>
        <end position="735"/>
    </location>
</feature>
<dbReference type="EMBL" id="VULO01000001">
    <property type="protein sequence ID" value="MSS83286.1"/>
    <property type="molecule type" value="Genomic_DNA"/>
</dbReference>
<dbReference type="GO" id="GO:0006508">
    <property type="term" value="P:proteolysis"/>
    <property type="evidence" value="ECO:0007669"/>
    <property type="project" value="UniProtKB-KW"/>
</dbReference>
<dbReference type="Gene3D" id="3.40.710.10">
    <property type="entry name" value="DD-peptidase/beta-lactamase superfamily"/>
    <property type="match status" value="1"/>
</dbReference>
<comment type="similarity">
    <text evidence="2">In the N-terminal section; belongs to the glycosyltransferase 51 family.</text>
</comment>
<evidence type="ECO:0000256" key="4">
    <source>
        <dbReference type="ARBA" id="ARBA00022670"/>
    </source>
</evidence>
<dbReference type="InterPro" id="IPR001264">
    <property type="entry name" value="Glyco_trans_51"/>
</dbReference>
<dbReference type="GO" id="GO:0009002">
    <property type="term" value="F:serine-type D-Ala-D-Ala carboxypeptidase activity"/>
    <property type="evidence" value="ECO:0007669"/>
    <property type="project" value="UniProtKB-EC"/>
</dbReference>
<evidence type="ECO:0000256" key="15">
    <source>
        <dbReference type="SAM" id="Phobius"/>
    </source>
</evidence>
<evidence type="ECO:0000259" key="17">
    <source>
        <dbReference type="Pfam" id="PF00912"/>
    </source>
</evidence>
<dbReference type="PANTHER" id="PTHR32282:SF33">
    <property type="entry name" value="PEPTIDOGLYCAN GLYCOSYLTRANSFERASE"/>
    <property type="match status" value="1"/>
</dbReference>
<evidence type="ECO:0000256" key="2">
    <source>
        <dbReference type="ARBA" id="ARBA00007739"/>
    </source>
</evidence>
<evidence type="ECO:0000256" key="6">
    <source>
        <dbReference type="ARBA" id="ARBA00022679"/>
    </source>
</evidence>
<keyword evidence="5" id="KW-0328">Glycosyltransferase</keyword>
<comment type="similarity">
    <text evidence="1">In the C-terminal section; belongs to the transpeptidase family.</text>
</comment>
<feature type="transmembrane region" description="Helical" evidence="15">
    <location>
        <begin position="21"/>
        <end position="46"/>
    </location>
</feature>
<evidence type="ECO:0000256" key="8">
    <source>
        <dbReference type="ARBA" id="ARBA00022960"/>
    </source>
</evidence>
<evidence type="ECO:0000256" key="12">
    <source>
        <dbReference type="ARBA" id="ARBA00034000"/>
    </source>
</evidence>
<keyword evidence="4" id="KW-0645">Protease</keyword>
<evidence type="ECO:0000256" key="9">
    <source>
        <dbReference type="ARBA" id="ARBA00022984"/>
    </source>
</evidence>
<comment type="caution">
    <text evidence="18">The sequence shown here is derived from an EMBL/GenBank/DDBJ whole genome shotgun (WGS) entry which is preliminary data.</text>
</comment>
<dbReference type="InterPro" id="IPR012338">
    <property type="entry name" value="Beta-lactam/transpept-like"/>
</dbReference>
<dbReference type="Pfam" id="PF00905">
    <property type="entry name" value="Transpeptidase"/>
    <property type="match status" value="1"/>
</dbReference>
<feature type="domain" description="Penicillin-binding protein transpeptidase" evidence="16">
    <location>
        <begin position="380"/>
        <end position="642"/>
    </location>
</feature>
<dbReference type="InterPro" id="IPR036950">
    <property type="entry name" value="PBP_transglycosylase"/>
</dbReference>
<keyword evidence="6" id="KW-0808">Transferase</keyword>
<evidence type="ECO:0000256" key="5">
    <source>
        <dbReference type="ARBA" id="ARBA00022676"/>
    </source>
</evidence>
<feature type="compositionally biased region" description="Low complexity" evidence="14">
    <location>
        <begin position="703"/>
        <end position="727"/>
    </location>
</feature>
<dbReference type="Proteomes" id="UP000470875">
    <property type="component" value="Unassembled WGS sequence"/>
</dbReference>
<reference evidence="18 19" key="1">
    <citation type="submission" date="2019-08" db="EMBL/GenBank/DDBJ databases">
        <title>In-depth cultivation of the pig gut microbiome towards novel bacterial diversity and tailored functional studies.</title>
        <authorList>
            <person name="Wylensek D."/>
            <person name="Hitch T.C.A."/>
            <person name="Clavel T."/>
        </authorList>
    </citation>
    <scope>NUCLEOTIDE SEQUENCE [LARGE SCALE GENOMIC DNA]</scope>
    <source>
        <strain evidence="18 19">WB03_NA08</strain>
    </source>
</reference>
<feature type="domain" description="Glycosyl transferase family 51" evidence="17">
    <location>
        <begin position="94"/>
        <end position="277"/>
    </location>
</feature>
<dbReference type="PANTHER" id="PTHR32282">
    <property type="entry name" value="BINDING PROTEIN TRANSPEPTIDASE, PUTATIVE-RELATED"/>
    <property type="match status" value="1"/>
</dbReference>
<dbReference type="GO" id="GO:0008360">
    <property type="term" value="P:regulation of cell shape"/>
    <property type="evidence" value="ECO:0007669"/>
    <property type="project" value="UniProtKB-KW"/>
</dbReference>
<accession>A0A6N7W4Y2</accession>
<dbReference type="AlphaFoldDB" id="A0A6N7W4Y2"/>
<keyword evidence="10" id="KW-0511">Multifunctional enzyme</keyword>
<organism evidence="18 19">
    <name type="scientific">Scrofimicrobium canadense</name>
    <dbReference type="NCBI Taxonomy" id="2652290"/>
    <lineage>
        <taxon>Bacteria</taxon>
        <taxon>Bacillati</taxon>
        <taxon>Actinomycetota</taxon>
        <taxon>Actinomycetes</taxon>
        <taxon>Actinomycetales</taxon>
        <taxon>Actinomycetaceae</taxon>
        <taxon>Scrofimicrobium</taxon>
    </lineage>
</organism>
<proteinExistence type="inferred from homology"/>
<evidence type="ECO:0000256" key="14">
    <source>
        <dbReference type="SAM" id="MobiDB-lite"/>
    </source>
</evidence>
<dbReference type="InterPro" id="IPR001460">
    <property type="entry name" value="PCN-bd_Tpept"/>
</dbReference>
<evidence type="ECO:0000256" key="10">
    <source>
        <dbReference type="ARBA" id="ARBA00023268"/>
    </source>
</evidence>
<evidence type="ECO:0000256" key="3">
    <source>
        <dbReference type="ARBA" id="ARBA00022645"/>
    </source>
</evidence>
<keyword evidence="8" id="KW-0133">Cell shape</keyword>
<keyword evidence="15" id="KW-0812">Transmembrane</keyword>
<keyword evidence="3" id="KW-0121">Carboxypeptidase</keyword>
<dbReference type="GO" id="GO:0008955">
    <property type="term" value="F:peptidoglycan glycosyltransferase activity"/>
    <property type="evidence" value="ECO:0007669"/>
    <property type="project" value="UniProtKB-EC"/>
</dbReference>